<proteinExistence type="predicted"/>
<evidence type="ECO:0000313" key="3">
    <source>
        <dbReference type="Proteomes" id="UP000199820"/>
    </source>
</evidence>
<evidence type="ECO:0000313" key="2">
    <source>
        <dbReference type="EMBL" id="SET77469.1"/>
    </source>
</evidence>
<dbReference type="Proteomes" id="UP000199820">
    <property type="component" value="Unassembled WGS sequence"/>
</dbReference>
<evidence type="ECO:0000256" key="1">
    <source>
        <dbReference type="SAM" id="Phobius"/>
    </source>
</evidence>
<protein>
    <submittedName>
        <fullName evidence="2">Uncharacterized protein</fullName>
    </submittedName>
</protein>
<keyword evidence="3" id="KW-1185">Reference proteome</keyword>
<dbReference type="OrthoDB" id="2067180at2"/>
<keyword evidence="1" id="KW-0812">Transmembrane</keyword>
<reference evidence="2 3" key="1">
    <citation type="submission" date="2016-10" db="EMBL/GenBank/DDBJ databases">
        <authorList>
            <person name="de Groot N.N."/>
        </authorList>
    </citation>
    <scope>NUCLEOTIDE SEQUENCE [LARGE SCALE GENOMIC DNA]</scope>
    <source>
        <strain evidence="2 3">KH1P1</strain>
    </source>
</reference>
<keyword evidence="1" id="KW-0472">Membrane</keyword>
<organism evidence="2 3">
    <name type="scientific">[Clostridium] aminophilum</name>
    <dbReference type="NCBI Taxonomy" id="1526"/>
    <lineage>
        <taxon>Bacteria</taxon>
        <taxon>Bacillati</taxon>
        <taxon>Bacillota</taxon>
        <taxon>Clostridia</taxon>
        <taxon>Lachnospirales</taxon>
        <taxon>Lachnospiraceae</taxon>
    </lineage>
</organism>
<keyword evidence="1" id="KW-1133">Transmembrane helix</keyword>
<accession>A0A1I0H1M9</accession>
<dbReference type="RefSeq" id="WP_074650069.1">
    <property type="nucleotide sequence ID" value="NZ_FOIL01000042.1"/>
</dbReference>
<dbReference type="AlphaFoldDB" id="A0A1I0H1M9"/>
<name>A0A1I0H1M9_9FIRM</name>
<gene>
    <name evidence="2" type="ORF">SAMN04487771_10429</name>
</gene>
<feature type="transmembrane region" description="Helical" evidence="1">
    <location>
        <begin position="55"/>
        <end position="81"/>
    </location>
</feature>
<sequence length="205" mass="23716">MKRKGITNIKLKHSLMLQSLSPLAFLTIVRNFKFDLPEKHTANQTYIGEFINLNTVLIVVFILCFAWIIAAGFSFVSFIAFKWTDRRMGYQLASYEEKEDASLNFFLTMIIPLLIDDVETMQGALTFFIIVIMMCSLLSRTHLYYANPVLAMLGYNVYEIHFLHNQEFENKKCLCVVRGHLGDSIGSVEYKKIDGNVLYLKEMNR</sequence>
<feature type="transmembrane region" description="Helical" evidence="1">
    <location>
        <begin position="124"/>
        <end position="145"/>
    </location>
</feature>
<dbReference type="EMBL" id="FOIL01000042">
    <property type="protein sequence ID" value="SET77469.1"/>
    <property type="molecule type" value="Genomic_DNA"/>
</dbReference>